<gene>
    <name evidence="1" type="ORF">DL546_005657</name>
</gene>
<proteinExistence type="predicted"/>
<reference evidence="1 2" key="1">
    <citation type="submission" date="2018-08" db="EMBL/GenBank/DDBJ databases">
        <title>Draft genome of the lignicolous fungus Coniochaeta pulveracea.</title>
        <authorList>
            <person name="Borstlap C.J."/>
            <person name="De Witt R.N."/>
            <person name="Botha A."/>
            <person name="Volschenk H."/>
        </authorList>
    </citation>
    <scope>NUCLEOTIDE SEQUENCE [LARGE SCALE GENOMIC DNA]</scope>
    <source>
        <strain evidence="1 2">CAB683</strain>
    </source>
</reference>
<organism evidence="1 2">
    <name type="scientific">Coniochaeta pulveracea</name>
    <dbReference type="NCBI Taxonomy" id="177199"/>
    <lineage>
        <taxon>Eukaryota</taxon>
        <taxon>Fungi</taxon>
        <taxon>Dikarya</taxon>
        <taxon>Ascomycota</taxon>
        <taxon>Pezizomycotina</taxon>
        <taxon>Sordariomycetes</taxon>
        <taxon>Sordariomycetidae</taxon>
        <taxon>Coniochaetales</taxon>
        <taxon>Coniochaetaceae</taxon>
        <taxon>Coniochaeta</taxon>
    </lineage>
</organism>
<dbReference type="Proteomes" id="UP000275385">
    <property type="component" value="Unassembled WGS sequence"/>
</dbReference>
<dbReference type="AlphaFoldDB" id="A0A420Y2V2"/>
<keyword evidence="2" id="KW-1185">Reference proteome</keyword>
<sequence length="111" mass="12775">MLVDTRSFDPRCRMFQNQHLFRVASPRRYRRLKAAPWFPWDVPHVLPPHCNYSLFPLVWGQAKSFASVSSGTTSAILSLRFVAFSLQIVTYFTFSHTHNTSTGPKSDEIVN</sequence>
<evidence type="ECO:0000313" key="2">
    <source>
        <dbReference type="Proteomes" id="UP000275385"/>
    </source>
</evidence>
<dbReference type="EMBL" id="QVQW01000060">
    <property type="protein sequence ID" value="RKU42211.1"/>
    <property type="molecule type" value="Genomic_DNA"/>
</dbReference>
<comment type="caution">
    <text evidence="1">The sequence shown here is derived from an EMBL/GenBank/DDBJ whole genome shotgun (WGS) entry which is preliminary data.</text>
</comment>
<accession>A0A420Y2V2</accession>
<protein>
    <submittedName>
        <fullName evidence="1">Uncharacterized protein</fullName>
    </submittedName>
</protein>
<name>A0A420Y2V2_9PEZI</name>
<evidence type="ECO:0000313" key="1">
    <source>
        <dbReference type="EMBL" id="RKU42211.1"/>
    </source>
</evidence>